<name>A0A2G9X148_9HYPH</name>
<sequence length="78" mass="8368">MVDRETEESVEMSKGAAMNGSLGVFDCAQLSKIRIKLTTALLTADPAMSISTLLSNLRSLAISIWCPMPDTDTFPFGA</sequence>
<accession>A0A2G9X148</accession>
<dbReference type="EMBL" id="NQVN01000001">
    <property type="protein sequence ID" value="PIP00699.1"/>
    <property type="molecule type" value="Genomic_DNA"/>
</dbReference>
<gene>
    <name evidence="1" type="ORF">CJ014_00925</name>
</gene>
<proteinExistence type="predicted"/>
<dbReference type="AlphaFoldDB" id="A0A2G9X148"/>
<reference evidence="1 2" key="1">
    <citation type="submission" date="2017-08" db="EMBL/GenBank/DDBJ databases">
        <title>Pleomorphomonas carboxidotrophicus sp. nov., a new mesophilic hydrogenogenic carboxidotroph.</title>
        <authorList>
            <person name="Esquivel-Elizondo S."/>
            <person name="Krajmalnik-Brown R."/>
            <person name="Maldonado J."/>
        </authorList>
    </citation>
    <scope>NUCLEOTIDE SEQUENCE [LARGE SCALE GENOMIC DNA]</scope>
    <source>
        <strain evidence="1 2">SVCO-16</strain>
    </source>
</reference>
<keyword evidence="2" id="KW-1185">Reference proteome</keyword>
<organism evidence="1 2">
    <name type="scientific">Pleomorphomonas carboxyditropha</name>
    <dbReference type="NCBI Taxonomy" id="2023338"/>
    <lineage>
        <taxon>Bacteria</taxon>
        <taxon>Pseudomonadati</taxon>
        <taxon>Pseudomonadota</taxon>
        <taxon>Alphaproteobacteria</taxon>
        <taxon>Hyphomicrobiales</taxon>
        <taxon>Pleomorphomonadaceae</taxon>
        <taxon>Pleomorphomonas</taxon>
    </lineage>
</organism>
<evidence type="ECO:0000313" key="1">
    <source>
        <dbReference type="EMBL" id="PIP00699.1"/>
    </source>
</evidence>
<dbReference type="Proteomes" id="UP000231070">
    <property type="component" value="Unassembled WGS sequence"/>
</dbReference>
<evidence type="ECO:0000313" key="2">
    <source>
        <dbReference type="Proteomes" id="UP000231070"/>
    </source>
</evidence>
<comment type="caution">
    <text evidence="1">The sequence shown here is derived from an EMBL/GenBank/DDBJ whole genome shotgun (WGS) entry which is preliminary data.</text>
</comment>
<protein>
    <submittedName>
        <fullName evidence="1">Uncharacterized protein</fullName>
    </submittedName>
</protein>